<dbReference type="GO" id="GO:0015667">
    <property type="term" value="F:site-specific DNA-methyltransferase (cytosine-N4-specific) activity"/>
    <property type="evidence" value="ECO:0007669"/>
    <property type="project" value="UniProtKB-EC"/>
</dbReference>
<dbReference type="GO" id="GO:0032259">
    <property type="term" value="P:methylation"/>
    <property type="evidence" value="ECO:0007669"/>
    <property type="project" value="UniProtKB-KW"/>
</dbReference>
<evidence type="ECO:0000256" key="2">
    <source>
        <dbReference type="ARBA" id="ARBA00012185"/>
    </source>
</evidence>
<comment type="catalytic activity">
    <reaction evidence="7">
        <text>a 2'-deoxycytidine in DNA + S-adenosyl-L-methionine = an N(4)-methyl-2'-deoxycytidine in DNA + S-adenosyl-L-homocysteine + H(+)</text>
        <dbReference type="Rhea" id="RHEA:16857"/>
        <dbReference type="Rhea" id="RHEA-COMP:11369"/>
        <dbReference type="Rhea" id="RHEA-COMP:13674"/>
        <dbReference type="ChEBI" id="CHEBI:15378"/>
        <dbReference type="ChEBI" id="CHEBI:57856"/>
        <dbReference type="ChEBI" id="CHEBI:59789"/>
        <dbReference type="ChEBI" id="CHEBI:85452"/>
        <dbReference type="ChEBI" id="CHEBI:137933"/>
        <dbReference type="EC" id="2.1.1.113"/>
    </reaction>
</comment>
<dbReference type="PROSITE" id="PS00093">
    <property type="entry name" value="N4_MTASE"/>
    <property type="match status" value="1"/>
</dbReference>
<accession>A0A1G5Q6I1</accession>
<keyword evidence="5" id="KW-0949">S-adenosyl-L-methionine</keyword>
<evidence type="ECO:0000313" key="9">
    <source>
        <dbReference type="Proteomes" id="UP000199648"/>
    </source>
</evidence>
<organism evidence="8 9">
    <name type="scientific">Thiohalomonas denitrificans</name>
    <dbReference type="NCBI Taxonomy" id="415747"/>
    <lineage>
        <taxon>Bacteria</taxon>
        <taxon>Pseudomonadati</taxon>
        <taxon>Pseudomonadota</taxon>
        <taxon>Gammaproteobacteria</taxon>
        <taxon>Thiohalomonadales</taxon>
        <taxon>Thiohalomonadaceae</taxon>
        <taxon>Thiohalomonas</taxon>
    </lineage>
</organism>
<reference evidence="8 9" key="1">
    <citation type="submission" date="2016-10" db="EMBL/GenBank/DDBJ databases">
        <authorList>
            <person name="de Groot N.N."/>
        </authorList>
    </citation>
    <scope>NUCLEOTIDE SEQUENCE [LARGE SCALE GENOMIC DNA]</scope>
    <source>
        <strain evidence="8 9">HLD2</strain>
    </source>
</reference>
<evidence type="ECO:0000256" key="4">
    <source>
        <dbReference type="ARBA" id="ARBA00022679"/>
    </source>
</evidence>
<comment type="similarity">
    <text evidence="1">Belongs to the N(4)/N(6)-methyltransferase family. N(4) subfamily.</text>
</comment>
<gene>
    <name evidence="8" type="ORF">SAMN03097708_01357</name>
</gene>
<evidence type="ECO:0000256" key="1">
    <source>
        <dbReference type="ARBA" id="ARBA00010203"/>
    </source>
</evidence>
<proteinExistence type="inferred from homology"/>
<keyword evidence="4" id="KW-0808">Transferase</keyword>
<dbReference type="GO" id="GO:0003677">
    <property type="term" value="F:DNA binding"/>
    <property type="evidence" value="ECO:0007669"/>
    <property type="project" value="InterPro"/>
</dbReference>
<dbReference type="EC" id="2.1.1.113" evidence="2"/>
<evidence type="ECO:0000256" key="3">
    <source>
        <dbReference type="ARBA" id="ARBA00022603"/>
    </source>
</evidence>
<keyword evidence="3" id="KW-0489">Methyltransferase</keyword>
<dbReference type="Proteomes" id="UP000199648">
    <property type="component" value="Unassembled WGS sequence"/>
</dbReference>
<dbReference type="STRING" id="415747.SAMN03097708_01357"/>
<dbReference type="GO" id="GO:0009307">
    <property type="term" value="P:DNA restriction-modification system"/>
    <property type="evidence" value="ECO:0007669"/>
    <property type="project" value="UniProtKB-KW"/>
</dbReference>
<dbReference type="EMBL" id="FMWD01000004">
    <property type="protein sequence ID" value="SCZ57070.1"/>
    <property type="molecule type" value="Genomic_DNA"/>
</dbReference>
<sequence>MRRKYTPAKLKRMKTEICITNPKQVKQATGREAWYRYYAGFSGHFARELIASARLSGKATVFDPWNGAGTTTAAAYALGHNSVGLDINPAMIVAAKARSLNAREANSLSPLGDDILRKAISNSYDEMGPADPLSIWFVPNSVKEIRRVESAIQLLLIGNLERLPMTDPENVDALSDLAAFFYTALFKAVRILLEPFIPTNPTWIKFSTRPGNRLRPRCETIHRLFRRQVEEMIDGVRGEAEQPLAAERSLRLAIGSSENIPLSDNEVDFTLTSPPYCTRIDYAVATFPELAVLGFEKEKSFENLRRSMTGTPTVRPSVPKPNREWGKTCNSFLKMVALHPSKASGTYYYKSHVQYFESLFLSLKEIVRVTKHGGRAALVVQDSYYKDLHNDLPLTVVEMLSSQGMVLERRGDFISAKHRAAMHPSARKYRANSRATESVLCFKKL</sequence>
<dbReference type="Gene3D" id="3.40.50.150">
    <property type="entry name" value="Vaccinia Virus protein VP39"/>
    <property type="match status" value="2"/>
</dbReference>
<evidence type="ECO:0000256" key="6">
    <source>
        <dbReference type="ARBA" id="ARBA00022747"/>
    </source>
</evidence>
<name>A0A1G5Q6I1_9GAMM</name>
<dbReference type="InterPro" id="IPR029063">
    <property type="entry name" value="SAM-dependent_MTases_sf"/>
</dbReference>
<keyword evidence="6" id="KW-0680">Restriction system</keyword>
<dbReference type="SUPFAM" id="SSF53335">
    <property type="entry name" value="S-adenosyl-L-methionine-dependent methyltransferases"/>
    <property type="match status" value="1"/>
</dbReference>
<evidence type="ECO:0000256" key="7">
    <source>
        <dbReference type="ARBA" id="ARBA00049120"/>
    </source>
</evidence>
<keyword evidence="9" id="KW-1185">Reference proteome</keyword>
<dbReference type="InterPro" id="IPR017985">
    <property type="entry name" value="MeTrfase_CN4_CS"/>
</dbReference>
<dbReference type="AlphaFoldDB" id="A0A1G5Q6I1"/>
<evidence type="ECO:0000256" key="5">
    <source>
        <dbReference type="ARBA" id="ARBA00022691"/>
    </source>
</evidence>
<protein>
    <recommendedName>
        <fullName evidence="2">site-specific DNA-methyltransferase (cytosine-N(4)-specific)</fullName>
        <ecNumber evidence="2">2.1.1.113</ecNumber>
    </recommendedName>
</protein>
<evidence type="ECO:0000313" key="8">
    <source>
        <dbReference type="EMBL" id="SCZ57070.1"/>
    </source>
</evidence>